<evidence type="ECO:0000259" key="3">
    <source>
        <dbReference type="Pfam" id="PF03109"/>
    </source>
</evidence>
<protein>
    <submittedName>
        <fullName evidence="4">ABC transporter</fullName>
    </submittedName>
</protein>
<sequence>MQNGLKYNVIYRCTIIVWMTVKFIFRLYFFHLRHRIWDERTRQKWNELLREMASEYRTKAIKLGGVLIKVGQFLSTRADFMPDVFIRELSGLVDRVPPIPFSYAKEVMEEEWGGSIDDHFAEIIDKPIASASIGQVYQGKLHDGTIVAIKVRRHRVKEIFYIDFKALKIVFWLIRLLTSFGKKTDLNALYRELVLVMERELDFEKELAFGKYFKERYKDYHSIHIPAYEEQLCTNKILVMEWIEGAKITDTVYMAEHNINVRQTAKAVFDFYFEQFFNPGHFHADPHAGNILIQQDGTIAIIDFGMIGEIRKQDTHLFKRLIQGIIVDDYDRILKTLDEMNFILPNADRDKLIKIIKQTIEMYENGSFKEMNAHIMEQIKDDIRIFIKEQPIQLSADYAYLGRAISIVLGVLISIYPEIDFEKLAKPKIKEWYGGKGFIDSIYKQVVKDAATPILSFPNAMLNWLENGEKDRKWQKEQQHTRLLNQFYLLLEIVTFIMVAGSIVSSIYAYQAGRSILFIGSIVVLVIFFFILNFLFIKHYRMIRSIK</sequence>
<organism evidence="4 5">
    <name type="scientific">Lentibacillus populi</name>
    <dbReference type="NCBI Taxonomy" id="1827502"/>
    <lineage>
        <taxon>Bacteria</taxon>
        <taxon>Bacillati</taxon>
        <taxon>Bacillota</taxon>
        <taxon>Bacilli</taxon>
        <taxon>Bacillales</taxon>
        <taxon>Bacillaceae</taxon>
        <taxon>Lentibacillus</taxon>
    </lineage>
</organism>
<feature type="transmembrane region" description="Helical" evidence="2">
    <location>
        <begin position="9"/>
        <end position="29"/>
    </location>
</feature>
<dbReference type="Proteomes" id="UP000621492">
    <property type="component" value="Unassembled WGS sequence"/>
</dbReference>
<evidence type="ECO:0000256" key="1">
    <source>
        <dbReference type="ARBA" id="ARBA00009670"/>
    </source>
</evidence>
<dbReference type="Pfam" id="PF03109">
    <property type="entry name" value="ABC1"/>
    <property type="match status" value="1"/>
</dbReference>
<dbReference type="AlphaFoldDB" id="A0A9W5TW00"/>
<dbReference type="RefSeq" id="WP_230856091.1">
    <property type="nucleotide sequence ID" value="NZ_BMJD01000005.1"/>
</dbReference>
<reference evidence="4" key="1">
    <citation type="journal article" date="2014" name="Int. J. Syst. Evol. Microbiol.">
        <title>Complete genome sequence of Corynebacterium casei LMG S-19264T (=DSM 44701T), isolated from a smear-ripened cheese.</title>
        <authorList>
            <consortium name="US DOE Joint Genome Institute (JGI-PGF)"/>
            <person name="Walter F."/>
            <person name="Albersmeier A."/>
            <person name="Kalinowski J."/>
            <person name="Ruckert C."/>
        </authorList>
    </citation>
    <scope>NUCLEOTIDE SEQUENCE</scope>
    <source>
        <strain evidence="4">CGMCC 1.15454</strain>
    </source>
</reference>
<dbReference type="CDD" id="cd05121">
    <property type="entry name" value="ABC1_ADCK3-like"/>
    <property type="match status" value="1"/>
</dbReference>
<evidence type="ECO:0000313" key="5">
    <source>
        <dbReference type="Proteomes" id="UP000621492"/>
    </source>
</evidence>
<name>A0A9W5TW00_9BACI</name>
<reference evidence="4" key="2">
    <citation type="submission" date="2020-09" db="EMBL/GenBank/DDBJ databases">
        <authorList>
            <person name="Sun Q."/>
            <person name="Zhou Y."/>
        </authorList>
    </citation>
    <scope>NUCLEOTIDE SEQUENCE</scope>
    <source>
        <strain evidence="4">CGMCC 1.15454</strain>
    </source>
</reference>
<dbReference type="Gene3D" id="1.10.510.10">
    <property type="entry name" value="Transferase(Phosphotransferase) domain 1"/>
    <property type="match status" value="1"/>
</dbReference>
<feature type="transmembrane region" description="Helical" evidence="2">
    <location>
        <begin position="487"/>
        <end position="510"/>
    </location>
</feature>
<dbReference type="EMBL" id="BMJD01000005">
    <property type="protein sequence ID" value="GGB35060.1"/>
    <property type="molecule type" value="Genomic_DNA"/>
</dbReference>
<feature type="domain" description="ABC1 atypical kinase-like" evidence="3">
    <location>
        <begin position="92"/>
        <end position="335"/>
    </location>
</feature>
<feature type="transmembrane region" description="Helical" evidence="2">
    <location>
        <begin position="516"/>
        <end position="537"/>
    </location>
</feature>
<keyword evidence="5" id="KW-1185">Reference proteome</keyword>
<evidence type="ECO:0000256" key="2">
    <source>
        <dbReference type="SAM" id="Phobius"/>
    </source>
</evidence>
<gene>
    <name evidence="4" type="ORF">GCM10011409_10670</name>
</gene>
<dbReference type="InterPro" id="IPR011009">
    <property type="entry name" value="Kinase-like_dom_sf"/>
</dbReference>
<keyword evidence="2" id="KW-1133">Transmembrane helix</keyword>
<evidence type="ECO:0000313" key="4">
    <source>
        <dbReference type="EMBL" id="GGB35060.1"/>
    </source>
</evidence>
<proteinExistence type="inferred from homology"/>
<dbReference type="InterPro" id="IPR004147">
    <property type="entry name" value="ABC1_dom"/>
</dbReference>
<dbReference type="InterPro" id="IPR050154">
    <property type="entry name" value="UbiB_kinase"/>
</dbReference>
<dbReference type="SUPFAM" id="SSF56112">
    <property type="entry name" value="Protein kinase-like (PK-like)"/>
    <property type="match status" value="1"/>
</dbReference>
<keyword evidence="2" id="KW-0812">Transmembrane</keyword>
<keyword evidence="2" id="KW-0472">Membrane</keyword>
<comment type="similarity">
    <text evidence="1">Belongs to the protein kinase superfamily. ADCK protein kinase family.</text>
</comment>
<comment type="caution">
    <text evidence="4">The sequence shown here is derived from an EMBL/GenBank/DDBJ whole genome shotgun (WGS) entry which is preliminary data.</text>
</comment>
<dbReference type="PANTHER" id="PTHR10566">
    <property type="entry name" value="CHAPERONE-ACTIVITY OF BC1 COMPLEX CABC1 -RELATED"/>
    <property type="match status" value="1"/>
</dbReference>
<accession>A0A9W5TW00</accession>
<dbReference type="PANTHER" id="PTHR10566:SF113">
    <property type="entry name" value="PROTEIN ACTIVITY OF BC1 COMPLEX KINASE 7, CHLOROPLASTIC"/>
    <property type="match status" value="1"/>
</dbReference>